<dbReference type="Proteomes" id="UP001190700">
    <property type="component" value="Unassembled WGS sequence"/>
</dbReference>
<dbReference type="EMBL" id="LGRX02002785">
    <property type="protein sequence ID" value="KAK3283425.1"/>
    <property type="molecule type" value="Genomic_DNA"/>
</dbReference>
<evidence type="ECO:0000313" key="2">
    <source>
        <dbReference type="EMBL" id="KAK3283425.1"/>
    </source>
</evidence>
<gene>
    <name evidence="2" type="ORF">CYMTET_8877</name>
</gene>
<dbReference type="AlphaFoldDB" id="A0AAE0GSK3"/>
<organism evidence="2 3">
    <name type="scientific">Cymbomonas tetramitiformis</name>
    <dbReference type="NCBI Taxonomy" id="36881"/>
    <lineage>
        <taxon>Eukaryota</taxon>
        <taxon>Viridiplantae</taxon>
        <taxon>Chlorophyta</taxon>
        <taxon>Pyramimonadophyceae</taxon>
        <taxon>Pyramimonadales</taxon>
        <taxon>Pyramimonadaceae</taxon>
        <taxon>Cymbomonas</taxon>
    </lineage>
</organism>
<feature type="region of interest" description="Disordered" evidence="1">
    <location>
        <begin position="686"/>
        <end position="707"/>
    </location>
</feature>
<evidence type="ECO:0000313" key="3">
    <source>
        <dbReference type="Proteomes" id="UP001190700"/>
    </source>
</evidence>
<keyword evidence="3" id="KW-1185">Reference proteome</keyword>
<accession>A0AAE0GSK3</accession>
<proteinExistence type="predicted"/>
<protein>
    <submittedName>
        <fullName evidence="2">Uncharacterized protein</fullName>
    </submittedName>
</protein>
<reference evidence="2 3" key="1">
    <citation type="journal article" date="2015" name="Genome Biol. Evol.">
        <title>Comparative Genomics of a Bacterivorous Green Alga Reveals Evolutionary Causalities and Consequences of Phago-Mixotrophic Mode of Nutrition.</title>
        <authorList>
            <person name="Burns J.A."/>
            <person name="Paasch A."/>
            <person name="Narechania A."/>
            <person name="Kim E."/>
        </authorList>
    </citation>
    <scope>NUCLEOTIDE SEQUENCE [LARGE SCALE GENOMIC DNA]</scope>
    <source>
        <strain evidence="2 3">PLY_AMNH</strain>
    </source>
</reference>
<evidence type="ECO:0000256" key="1">
    <source>
        <dbReference type="SAM" id="MobiDB-lite"/>
    </source>
</evidence>
<feature type="region of interest" description="Disordered" evidence="1">
    <location>
        <begin position="109"/>
        <end position="135"/>
    </location>
</feature>
<comment type="caution">
    <text evidence="2">The sequence shown here is derived from an EMBL/GenBank/DDBJ whole genome shotgun (WGS) entry which is preliminary data.</text>
</comment>
<sequence length="1167" mass="129277">MSPAWIVPSRANQVEPGEPAWTCPSRALNLSLENVRSCSPLYFLAVSASPLDRNPFPCLCKRKQMKDQTGDLEKLTDMQHYVEGLEDQLTIERVQQTEVNQQLAMEVQNAKREHADQLSKISETQEGQGKDGVPKPKLQIRNAAAALNPAAAKIFKLLTMSASSLLSMKVDQQMVTAIEAMESEQAANLLLECGDETKALELLGALEAPLAVSILSSMKGVDAKKLLLKLGKESRKAIVSELAFNRNPGDPAKSQLAAIFNSATGIDLADMLDDMPPKLTANMFPYLGDKTAEAAVYMKPTNLSLSLMQMPVKSASTILKGMSTQSASFALENVLANSSDPDMAKDMLAMMFIEEQAAILSTMKPRPAAMVIAAMDDDKAVLVMTAKAMKLQAATAIYFSMDSSRRTSILEKIETRWRHHTNLCACLLSSCLSPSGQPDLEEWAARWKAVMGDLTESSLKLFEHFWQRRLRSLVGNANPDKMRKLEKAQAEMRDVMRELVPIMSDAAKSIPVTETDDAQNMKGHMQSMVKRMSAALETPAERAVTFEEAVWANCEQQTMVKSGLKMVEELMSQVGDQIRPEGAEEELQVRTALTNRVLAIEAAGAVSPLGEYPEEEDIEELAHPPPEPTALMAAAAHREVRRASVEDKSVQTDFDPESTQPANFRSPAVLAGTVPMPEPMALSLLRQSSSAASNPPTPTAGDVPEAVPDATALPLADVAEENRMEITRQSHNEFLESLFGPDGDWSQVKSHDDMMNIVLRALEYMSSIHGCNGIFSQIVYDAEQDPDEDAVDDLTTYDDNMFQIHMMIDGGLHDMDGRMEVGSYIPRDADIAPKHYQAANEVATNVSREPFLLVAPLRVNRVVWGTLCLSGSFADILTQDAATKLAQHEAMQADMSLIAQGAEMCIFKTSGLFNENVEHMRTNARRLLQAFQVTQVMKDHDLPPEELLALEKQQSLEVTKMKIHQLNVSKKRVEAMLLQPEMKNALGEIRRYRDPKKPVIAVVVSLMLVMNLPRYRSLLQEDYTLPDHKNMLVSIWKQVQKTFTISIIKQMQKLDSKSNMPSVDSLRAATRVGRVIDEQVMDTEADSTENFIACEELMTQNTYEDCKQISTAAGLLHEWIWIMIQLRMSHIAQVLLQDDLSDLPRALRNRQEHLLAVEAAGAAESQT</sequence>
<name>A0AAE0GSK3_9CHLO</name>